<dbReference type="AlphaFoldDB" id="A0A5C3PUQ3"/>
<proteinExistence type="predicted"/>
<feature type="transmembrane region" description="Helical" evidence="6">
    <location>
        <begin position="113"/>
        <end position="134"/>
    </location>
</feature>
<feature type="domain" description="Major facilitator superfamily (MFS) profile" evidence="7">
    <location>
        <begin position="24"/>
        <end position="509"/>
    </location>
</feature>
<feature type="transmembrane region" description="Helical" evidence="6">
    <location>
        <begin position="242"/>
        <end position="262"/>
    </location>
</feature>
<dbReference type="Gene3D" id="1.20.1250.20">
    <property type="entry name" value="MFS general substrate transporter like domains"/>
    <property type="match status" value="1"/>
</dbReference>
<dbReference type="Pfam" id="PF07690">
    <property type="entry name" value="MFS_1"/>
    <property type="match status" value="1"/>
</dbReference>
<evidence type="ECO:0000256" key="6">
    <source>
        <dbReference type="SAM" id="Phobius"/>
    </source>
</evidence>
<evidence type="ECO:0000313" key="9">
    <source>
        <dbReference type="Proteomes" id="UP000308197"/>
    </source>
</evidence>
<feature type="transmembrane region" description="Helical" evidence="6">
    <location>
        <begin position="485"/>
        <end position="504"/>
    </location>
</feature>
<feature type="transmembrane region" description="Helical" evidence="6">
    <location>
        <begin position="374"/>
        <end position="399"/>
    </location>
</feature>
<evidence type="ECO:0000256" key="1">
    <source>
        <dbReference type="ARBA" id="ARBA00004141"/>
    </source>
</evidence>
<dbReference type="EMBL" id="ML211017">
    <property type="protein sequence ID" value="TFK91558.1"/>
    <property type="molecule type" value="Genomic_DNA"/>
</dbReference>
<feature type="transmembrane region" description="Helical" evidence="6">
    <location>
        <begin position="217"/>
        <end position="236"/>
    </location>
</feature>
<feature type="transmembrane region" description="Helical" evidence="6">
    <location>
        <begin position="323"/>
        <end position="344"/>
    </location>
</feature>
<keyword evidence="2 6" id="KW-0812">Transmembrane</keyword>
<dbReference type="GO" id="GO:0022857">
    <property type="term" value="F:transmembrane transporter activity"/>
    <property type="evidence" value="ECO:0007669"/>
    <property type="project" value="InterPro"/>
</dbReference>
<dbReference type="Proteomes" id="UP000308197">
    <property type="component" value="Unassembled WGS sequence"/>
</dbReference>
<keyword evidence="9" id="KW-1185">Reference proteome</keyword>
<gene>
    <name evidence="8" type="ORF">K466DRAFT_595984</name>
</gene>
<feature type="transmembrane region" description="Helical" evidence="6">
    <location>
        <begin position="351"/>
        <end position="368"/>
    </location>
</feature>
<sequence length="574" mass="61420">MDREANEAPENSSTPKRGFNFWMVFVSGLMVEILSALDLSAVSTALPTIIGTLDGTDFIWAGSAYTIASTAAIPFIGDLASTFGRKPVLIAFILCFALGSALCGAAQNMKLFIAGRAIQGFGGGGCLASVQIINADMIPLPERGKFQGITACMWAIACSAGPLIGGALANAGAWRWIFFLNLPFCGASLLLTMMFLKVRKPTSTVSEKVAEMDFLGIGILVGSTVSFLLAMTWGGLRFPWSSYHVLAPLVVGAIGIMAFFAIEAFWLKRPTLPRFVFSSRTTLSGYLGTFFHGIASIAVIYYIPVYFQAAHGASAIGSGVDMLPIVVLIPISAVVTGVSTQLLHRYRPQNYVGWAMMLVGFGVLSTLTENSSRAAYVGLQVPVAIGIGLLWSSTVFAILAPLPFSNSAHALAFFIFTRQFAQSWGMTIAGAIVQNVLSSQLPQAFLDTLPAGAEVAYGAVPSISGIADEGLRNEVRKAYAHATRLVWQVMLGFSGAGMLSTLLMREEKMKKSLDDRWGLKERAERVALEAGNGHDTSYDKAGSETVQDKRKDWRVEVETSVARLGRAGVPEDAI</sequence>
<dbReference type="Gene3D" id="1.20.1720.10">
    <property type="entry name" value="Multidrug resistance protein D"/>
    <property type="match status" value="1"/>
</dbReference>
<dbReference type="PANTHER" id="PTHR23501">
    <property type="entry name" value="MAJOR FACILITATOR SUPERFAMILY"/>
    <property type="match status" value="1"/>
</dbReference>
<feature type="compositionally biased region" description="Basic and acidic residues" evidence="5">
    <location>
        <begin position="536"/>
        <end position="552"/>
    </location>
</feature>
<dbReference type="STRING" id="1314778.A0A5C3PUQ3"/>
<feature type="transmembrane region" description="Helical" evidence="6">
    <location>
        <begin position="88"/>
        <end position="107"/>
    </location>
</feature>
<dbReference type="InterPro" id="IPR020846">
    <property type="entry name" value="MFS_dom"/>
</dbReference>
<dbReference type="PANTHER" id="PTHR23501:SF102">
    <property type="entry name" value="DRUG TRANSPORTER, PUTATIVE (AFU_ORTHOLOGUE AFUA_3G08530)-RELATED"/>
    <property type="match status" value="1"/>
</dbReference>
<feature type="transmembrane region" description="Helical" evidence="6">
    <location>
        <begin position="283"/>
        <end position="303"/>
    </location>
</feature>
<organism evidence="8 9">
    <name type="scientific">Polyporus arcularius HHB13444</name>
    <dbReference type="NCBI Taxonomy" id="1314778"/>
    <lineage>
        <taxon>Eukaryota</taxon>
        <taxon>Fungi</taxon>
        <taxon>Dikarya</taxon>
        <taxon>Basidiomycota</taxon>
        <taxon>Agaricomycotina</taxon>
        <taxon>Agaricomycetes</taxon>
        <taxon>Polyporales</taxon>
        <taxon>Polyporaceae</taxon>
        <taxon>Polyporus</taxon>
    </lineage>
</organism>
<dbReference type="CDD" id="cd17502">
    <property type="entry name" value="MFS_Azr1_MDR_like"/>
    <property type="match status" value="1"/>
</dbReference>
<protein>
    <submittedName>
        <fullName evidence="8">Iron permease</fullName>
    </submittedName>
</protein>
<accession>A0A5C3PUQ3</accession>
<reference evidence="8 9" key="1">
    <citation type="journal article" date="2019" name="Nat. Ecol. Evol.">
        <title>Megaphylogeny resolves global patterns of mushroom evolution.</title>
        <authorList>
            <person name="Varga T."/>
            <person name="Krizsan K."/>
            <person name="Foldi C."/>
            <person name="Dima B."/>
            <person name="Sanchez-Garcia M."/>
            <person name="Sanchez-Ramirez S."/>
            <person name="Szollosi G.J."/>
            <person name="Szarkandi J.G."/>
            <person name="Papp V."/>
            <person name="Albert L."/>
            <person name="Andreopoulos W."/>
            <person name="Angelini C."/>
            <person name="Antonin V."/>
            <person name="Barry K.W."/>
            <person name="Bougher N.L."/>
            <person name="Buchanan P."/>
            <person name="Buyck B."/>
            <person name="Bense V."/>
            <person name="Catcheside P."/>
            <person name="Chovatia M."/>
            <person name="Cooper J."/>
            <person name="Damon W."/>
            <person name="Desjardin D."/>
            <person name="Finy P."/>
            <person name="Geml J."/>
            <person name="Haridas S."/>
            <person name="Hughes K."/>
            <person name="Justo A."/>
            <person name="Karasinski D."/>
            <person name="Kautmanova I."/>
            <person name="Kiss B."/>
            <person name="Kocsube S."/>
            <person name="Kotiranta H."/>
            <person name="LaButti K.M."/>
            <person name="Lechner B.E."/>
            <person name="Liimatainen K."/>
            <person name="Lipzen A."/>
            <person name="Lukacs Z."/>
            <person name="Mihaltcheva S."/>
            <person name="Morgado L.N."/>
            <person name="Niskanen T."/>
            <person name="Noordeloos M.E."/>
            <person name="Ohm R.A."/>
            <person name="Ortiz-Santana B."/>
            <person name="Ovrebo C."/>
            <person name="Racz N."/>
            <person name="Riley R."/>
            <person name="Savchenko A."/>
            <person name="Shiryaev A."/>
            <person name="Soop K."/>
            <person name="Spirin V."/>
            <person name="Szebenyi C."/>
            <person name="Tomsovsky M."/>
            <person name="Tulloss R.E."/>
            <person name="Uehling J."/>
            <person name="Grigoriev I.V."/>
            <person name="Vagvolgyi C."/>
            <person name="Papp T."/>
            <person name="Martin F.M."/>
            <person name="Miettinen O."/>
            <person name="Hibbett D.S."/>
            <person name="Nagy L.G."/>
        </authorList>
    </citation>
    <scope>NUCLEOTIDE SEQUENCE [LARGE SCALE GENOMIC DNA]</scope>
    <source>
        <strain evidence="8 9">HHB13444</strain>
    </source>
</reference>
<evidence type="ECO:0000256" key="2">
    <source>
        <dbReference type="ARBA" id="ARBA00022692"/>
    </source>
</evidence>
<dbReference type="SUPFAM" id="SSF103473">
    <property type="entry name" value="MFS general substrate transporter"/>
    <property type="match status" value="1"/>
</dbReference>
<feature type="transmembrane region" description="Helical" evidence="6">
    <location>
        <begin position="58"/>
        <end position="76"/>
    </location>
</feature>
<dbReference type="PROSITE" id="PS50850">
    <property type="entry name" value="MFS"/>
    <property type="match status" value="1"/>
</dbReference>
<dbReference type="InParanoid" id="A0A5C3PUQ3"/>
<feature type="region of interest" description="Disordered" evidence="5">
    <location>
        <begin position="530"/>
        <end position="552"/>
    </location>
</feature>
<keyword evidence="3 6" id="KW-1133">Transmembrane helix</keyword>
<keyword evidence="4 6" id="KW-0472">Membrane</keyword>
<evidence type="ECO:0000256" key="3">
    <source>
        <dbReference type="ARBA" id="ARBA00022989"/>
    </source>
</evidence>
<evidence type="ECO:0000256" key="5">
    <source>
        <dbReference type="SAM" id="MobiDB-lite"/>
    </source>
</evidence>
<comment type="subcellular location">
    <subcellularLocation>
        <location evidence="1">Membrane</location>
        <topology evidence="1">Multi-pass membrane protein</topology>
    </subcellularLocation>
</comment>
<feature type="transmembrane region" description="Helical" evidence="6">
    <location>
        <begin position="146"/>
        <end position="168"/>
    </location>
</feature>
<evidence type="ECO:0000259" key="7">
    <source>
        <dbReference type="PROSITE" id="PS50850"/>
    </source>
</evidence>
<dbReference type="InterPro" id="IPR011701">
    <property type="entry name" value="MFS"/>
</dbReference>
<feature type="transmembrane region" description="Helical" evidence="6">
    <location>
        <begin position="174"/>
        <end position="196"/>
    </location>
</feature>
<feature type="transmembrane region" description="Helical" evidence="6">
    <location>
        <begin position="21"/>
        <end position="46"/>
    </location>
</feature>
<name>A0A5C3PUQ3_9APHY</name>
<evidence type="ECO:0000256" key="4">
    <source>
        <dbReference type="ARBA" id="ARBA00023136"/>
    </source>
</evidence>
<evidence type="ECO:0000313" key="8">
    <source>
        <dbReference type="EMBL" id="TFK91558.1"/>
    </source>
</evidence>
<dbReference type="InterPro" id="IPR036259">
    <property type="entry name" value="MFS_trans_sf"/>
</dbReference>
<dbReference type="GO" id="GO:0005886">
    <property type="term" value="C:plasma membrane"/>
    <property type="evidence" value="ECO:0007669"/>
    <property type="project" value="TreeGrafter"/>
</dbReference>